<dbReference type="Proteomes" id="UP000287166">
    <property type="component" value="Unassembled WGS sequence"/>
</dbReference>
<dbReference type="RefSeq" id="XP_027614427.1">
    <property type="nucleotide sequence ID" value="XM_027758626.1"/>
</dbReference>
<dbReference type="EMBL" id="BFAD01000005">
    <property type="protein sequence ID" value="GBE83514.1"/>
    <property type="molecule type" value="Genomic_DNA"/>
</dbReference>
<evidence type="ECO:0000256" key="1">
    <source>
        <dbReference type="SAM" id="MobiDB-lite"/>
    </source>
</evidence>
<dbReference type="InterPro" id="IPR004242">
    <property type="entry name" value="Transposase_21"/>
</dbReference>
<feature type="region of interest" description="Disordered" evidence="1">
    <location>
        <begin position="1"/>
        <end position="63"/>
    </location>
</feature>
<dbReference type="OrthoDB" id="2669721at2759"/>
<reference evidence="2 3" key="1">
    <citation type="journal article" date="2018" name="Sci. Rep.">
        <title>Genome sequence of the cauliflower mushroom Sparassis crispa (Hanabiratake) and its association with beneficial usage.</title>
        <authorList>
            <person name="Kiyama R."/>
            <person name="Furutani Y."/>
            <person name="Kawaguchi K."/>
            <person name="Nakanishi T."/>
        </authorList>
    </citation>
    <scope>NUCLEOTIDE SEQUENCE [LARGE SCALE GENOMIC DNA]</scope>
</reference>
<feature type="compositionally biased region" description="Polar residues" evidence="1">
    <location>
        <begin position="48"/>
        <end position="58"/>
    </location>
</feature>
<dbReference type="PANTHER" id="PTHR46579:SF1">
    <property type="entry name" value="F5_8 TYPE C DOMAIN-CONTAINING PROTEIN"/>
    <property type="match status" value="1"/>
</dbReference>
<feature type="compositionally biased region" description="Polar residues" evidence="1">
    <location>
        <begin position="25"/>
        <end position="39"/>
    </location>
</feature>
<feature type="compositionally biased region" description="Basic and acidic residues" evidence="1">
    <location>
        <begin position="10"/>
        <end position="23"/>
    </location>
</feature>
<evidence type="ECO:0000313" key="2">
    <source>
        <dbReference type="EMBL" id="GBE83514.1"/>
    </source>
</evidence>
<dbReference type="InParanoid" id="A0A401GP31"/>
<gene>
    <name evidence="2" type="ORF">SCP_0505650</name>
</gene>
<sequence length="986" mass="109507">MTTSSEDNADSSHPKDLDLDESRAGSVSATGTTGANPSENGAIDVSRSCGSAKSTSGDMQIVPPDKILDPGCLALDDIDVRGGPASFPVINDGHANVIHIASPEDVDLEELTDLAHLSEAKLSMKFIRALEGASLEDEGMRLDADTLERLRHPPRNTVDIADPGLCLALDLFLAVGNSSQETYNSVHDAIMRRYPEDTLLSYDRIKHQVAQLSGVVSLIHDMCINSCIAYTGPFSELETCPKCSEPRYDPIQLAASGGQKKIAHQEFHTIPVGPQLQALRRNPSSATDLNYREKRTQEILETLAQSDGTLPSYEDLLDDSDYLGAVADGHINSDDIILMLSLDGAQLYRNKASDCWIYIWVVFDHSPDVRYKKRHVLTGGFIPGPNKPKNVDSFLFPGLHHLAALQREGLGMWDAARDTTFLSHPFLALATADGPGMMYLNGFVGHHGRQACRLYCDTKGRHKPGGTHYYPALLKPLDYDVEGCDHEDVDISSIPSCSPEKYLENLRYLLASSSETQYRKRRLETGITKPSIFLGFSSRYTFGVPGSFGSDIMHLASLNLPDLLIPLWCGIFDCDRTDSRTTWDWAVLQGDVWKVHGQAVANATPYLPGSFDRPPRNSAEKISSGYKAWEFLIYLFGLGPGLLYGVLPDKYWKNFCTLVCGIRLINQHKITSKDLQRAHKSLVQFCIGFEQLYYQRRVDRLHFVWPCVHSLIHLGTEVVRLSPPICSSQWTMERTIGNLGQEIRQPSNPFANLSQRGLRRAQVNALKSMIPDLEPLKDHLPRCAVDLGGGYVLLRARQRTAGPLRECEAVALWVYIHDMHALEVDSAAMATPLVRRWARLQLPNGQVARSAWNEKKKTLRNVRMARNVKLLLDDNLCFAEVLFYFQMPINDETKSLALISLYSQPHATLLEASSYTLWSLTSQGDTALRVVDVKVITAVVAMVPHNPFEEAGTRFFVVEKPGLDVAHMGGNDEVVVDNDNGILEEN</sequence>
<keyword evidence="3" id="KW-1185">Reference proteome</keyword>
<protein>
    <submittedName>
        <fullName evidence="2">Uncharacterized protein</fullName>
    </submittedName>
</protein>
<dbReference type="Pfam" id="PF02992">
    <property type="entry name" value="Transposase_21"/>
    <property type="match status" value="1"/>
</dbReference>
<evidence type="ECO:0000313" key="3">
    <source>
        <dbReference type="Proteomes" id="UP000287166"/>
    </source>
</evidence>
<dbReference type="STRING" id="139825.A0A401GP31"/>
<dbReference type="AlphaFoldDB" id="A0A401GP31"/>
<accession>A0A401GP31</accession>
<name>A0A401GP31_9APHY</name>
<organism evidence="2 3">
    <name type="scientific">Sparassis crispa</name>
    <dbReference type="NCBI Taxonomy" id="139825"/>
    <lineage>
        <taxon>Eukaryota</taxon>
        <taxon>Fungi</taxon>
        <taxon>Dikarya</taxon>
        <taxon>Basidiomycota</taxon>
        <taxon>Agaricomycotina</taxon>
        <taxon>Agaricomycetes</taxon>
        <taxon>Polyporales</taxon>
        <taxon>Sparassidaceae</taxon>
        <taxon>Sparassis</taxon>
    </lineage>
</organism>
<proteinExistence type="predicted"/>
<dbReference type="PANTHER" id="PTHR46579">
    <property type="entry name" value="F5/8 TYPE C DOMAIN-CONTAINING PROTEIN-RELATED"/>
    <property type="match status" value="1"/>
</dbReference>
<comment type="caution">
    <text evidence="2">The sequence shown here is derived from an EMBL/GenBank/DDBJ whole genome shotgun (WGS) entry which is preliminary data.</text>
</comment>
<dbReference type="GeneID" id="38780431"/>